<keyword evidence="15" id="KW-0346">Stress response</keyword>
<feature type="transmembrane region" description="Helical" evidence="12">
    <location>
        <begin position="32"/>
        <end position="49"/>
    </location>
</feature>
<feature type="region of interest" description="Disordered" evidence="13">
    <location>
        <begin position="278"/>
        <end position="309"/>
    </location>
</feature>
<keyword evidence="3 12" id="KW-1003">Cell membrane</keyword>
<dbReference type="Proteomes" id="UP000525298">
    <property type="component" value="Unassembled WGS sequence"/>
</dbReference>
<feature type="domain" description="Peptidase M48" evidence="14">
    <location>
        <begin position="67"/>
        <end position="280"/>
    </location>
</feature>
<keyword evidence="7 12" id="KW-0378">Hydrolase</keyword>
<evidence type="ECO:0000256" key="3">
    <source>
        <dbReference type="ARBA" id="ARBA00022475"/>
    </source>
</evidence>
<dbReference type="NCBIfam" id="NF002826">
    <property type="entry name" value="PRK03001.1"/>
    <property type="match status" value="1"/>
</dbReference>
<dbReference type="Gene3D" id="3.30.2010.10">
    <property type="entry name" value="Metalloproteases ('zincins'), catalytic domain"/>
    <property type="match status" value="1"/>
</dbReference>
<evidence type="ECO:0000256" key="11">
    <source>
        <dbReference type="ARBA" id="ARBA00023136"/>
    </source>
</evidence>
<keyword evidence="16" id="KW-1185">Reference proteome</keyword>
<feature type="compositionally biased region" description="Polar residues" evidence="13">
    <location>
        <begin position="281"/>
        <end position="292"/>
    </location>
</feature>
<feature type="active site" evidence="12">
    <location>
        <position position="133"/>
    </location>
</feature>
<feature type="transmembrane region" description="Helical" evidence="12">
    <location>
        <begin position="180"/>
        <end position="202"/>
    </location>
</feature>
<keyword evidence="11 12" id="KW-0472">Membrane</keyword>
<comment type="subcellular location">
    <subcellularLocation>
        <location evidence="1 12">Cell membrane</location>
        <topology evidence="1 12">Multi-pass membrane protein</topology>
    </subcellularLocation>
</comment>
<dbReference type="PANTHER" id="PTHR43221">
    <property type="entry name" value="PROTEASE HTPX"/>
    <property type="match status" value="1"/>
</dbReference>
<dbReference type="InterPro" id="IPR022919">
    <property type="entry name" value="Pept_M48_protease_HtpX"/>
</dbReference>
<organism evidence="15 16">
    <name type="scientific">Desulfosalsimonas propionicica</name>
    <dbReference type="NCBI Taxonomy" id="332175"/>
    <lineage>
        <taxon>Bacteria</taxon>
        <taxon>Pseudomonadati</taxon>
        <taxon>Thermodesulfobacteriota</taxon>
        <taxon>Desulfobacteria</taxon>
        <taxon>Desulfobacterales</taxon>
        <taxon>Desulfosalsimonadaceae</taxon>
        <taxon>Desulfosalsimonas</taxon>
    </lineage>
</organism>
<dbReference type="CDD" id="cd07336">
    <property type="entry name" value="M48B_HtpX_like"/>
    <property type="match status" value="1"/>
</dbReference>
<accession>A0A7W0C920</accession>
<evidence type="ECO:0000256" key="5">
    <source>
        <dbReference type="ARBA" id="ARBA00022692"/>
    </source>
</evidence>
<feature type="transmembrane region" description="Helical" evidence="12">
    <location>
        <begin position="9"/>
        <end position="26"/>
    </location>
</feature>
<evidence type="ECO:0000256" key="8">
    <source>
        <dbReference type="ARBA" id="ARBA00022833"/>
    </source>
</evidence>
<name>A0A7W0C920_9BACT</name>
<dbReference type="InterPro" id="IPR050083">
    <property type="entry name" value="HtpX_protease"/>
</dbReference>
<evidence type="ECO:0000259" key="14">
    <source>
        <dbReference type="Pfam" id="PF01435"/>
    </source>
</evidence>
<sequence>MIGNHFRTALLLTVLTLIIMFIGQMVGGTGGMLIALIFAGGMNFFSYWHSDKIVLKMYKAREADSQSAPELYGIVGELAQKAGLPMPRVYIIPQQAPNAFATGRNPDHAVVAVTEGLLRYMNNREIAGVIAHELGHVKNRDILIGSIAATMAGAIMMIANFARFAAIFGGISRDEGEGGGFFGLIAMSIIAPVAAMLVQMAISRSREYMADATSADITRDPDGLASALEKLGSYGKKIPMEAEPATAHMFIANPLGGRRGLTHLFSTHPPIEQRIARLRGQNPSPENLSRPRSPSAEGQAKQLWDRLSG</sequence>
<dbReference type="GO" id="GO:0006508">
    <property type="term" value="P:proteolysis"/>
    <property type="evidence" value="ECO:0007669"/>
    <property type="project" value="UniProtKB-KW"/>
</dbReference>
<dbReference type="EMBL" id="JACDUS010000004">
    <property type="protein sequence ID" value="MBA2881393.1"/>
    <property type="molecule type" value="Genomic_DNA"/>
</dbReference>
<dbReference type="EC" id="3.4.24.-" evidence="12"/>
<comment type="caution">
    <text evidence="15">The sequence shown here is derived from an EMBL/GenBank/DDBJ whole genome shotgun (WGS) entry which is preliminary data.</text>
</comment>
<comment type="similarity">
    <text evidence="2 12">Belongs to the peptidase M48B family.</text>
</comment>
<evidence type="ECO:0000256" key="13">
    <source>
        <dbReference type="SAM" id="MobiDB-lite"/>
    </source>
</evidence>
<feature type="transmembrane region" description="Helical" evidence="12">
    <location>
        <begin position="142"/>
        <end position="168"/>
    </location>
</feature>
<keyword evidence="10 12" id="KW-0482">Metalloprotease</keyword>
<dbReference type="Pfam" id="PF01435">
    <property type="entry name" value="Peptidase_M48"/>
    <property type="match status" value="1"/>
</dbReference>
<evidence type="ECO:0000256" key="6">
    <source>
        <dbReference type="ARBA" id="ARBA00022723"/>
    </source>
</evidence>
<evidence type="ECO:0000313" key="15">
    <source>
        <dbReference type="EMBL" id="MBA2881393.1"/>
    </source>
</evidence>
<proteinExistence type="inferred from homology"/>
<dbReference type="InterPro" id="IPR001915">
    <property type="entry name" value="Peptidase_M48"/>
</dbReference>
<feature type="binding site" evidence="12">
    <location>
        <position position="132"/>
    </location>
    <ligand>
        <name>Zn(2+)</name>
        <dbReference type="ChEBI" id="CHEBI:29105"/>
        <note>catalytic</note>
    </ligand>
</feature>
<keyword evidence="8 12" id="KW-0862">Zinc</keyword>
<dbReference type="PANTHER" id="PTHR43221:SF1">
    <property type="entry name" value="PROTEASE HTPX"/>
    <property type="match status" value="1"/>
</dbReference>
<evidence type="ECO:0000256" key="4">
    <source>
        <dbReference type="ARBA" id="ARBA00022670"/>
    </source>
</evidence>
<reference evidence="15 16" key="1">
    <citation type="submission" date="2020-07" db="EMBL/GenBank/DDBJ databases">
        <title>Genomic Encyclopedia of Type Strains, Phase IV (KMG-IV): sequencing the most valuable type-strain genomes for metagenomic binning, comparative biology and taxonomic classification.</title>
        <authorList>
            <person name="Goeker M."/>
        </authorList>
    </citation>
    <scope>NUCLEOTIDE SEQUENCE [LARGE SCALE GENOMIC DNA]</scope>
    <source>
        <strain evidence="15 16">DSM 17721</strain>
    </source>
</reference>
<keyword evidence="4 12" id="KW-0645">Protease</keyword>
<dbReference type="GO" id="GO:0005886">
    <property type="term" value="C:plasma membrane"/>
    <property type="evidence" value="ECO:0007669"/>
    <property type="project" value="UniProtKB-SubCell"/>
</dbReference>
<dbReference type="HAMAP" id="MF_00188">
    <property type="entry name" value="Pept_M48_protease_HtpX"/>
    <property type="match status" value="1"/>
</dbReference>
<evidence type="ECO:0000256" key="7">
    <source>
        <dbReference type="ARBA" id="ARBA00022801"/>
    </source>
</evidence>
<comment type="cofactor">
    <cofactor evidence="12">
        <name>Zn(2+)</name>
        <dbReference type="ChEBI" id="CHEBI:29105"/>
    </cofactor>
    <text evidence="12">Binds 1 zinc ion per subunit.</text>
</comment>
<dbReference type="GO" id="GO:0008270">
    <property type="term" value="F:zinc ion binding"/>
    <property type="evidence" value="ECO:0007669"/>
    <property type="project" value="UniProtKB-UniRule"/>
</dbReference>
<protein>
    <recommendedName>
        <fullName evidence="12">Protease HtpX homolog</fullName>
        <ecNumber evidence="12">3.4.24.-</ecNumber>
    </recommendedName>
</protein>
<evidence type="ECO:0000256" key="10">
    <source>
        <dbReference type="ARBA" id="ARBA00023049"/>
    </source>
</evidence>
<evidence type="ECO:0000256" key="9">
    <source>
        <dbReference type="ARBA" id="ARBA00022989"/>
    </source>
</evidence>
<keyword evidence="5 12" id="KW-0812">Transmembrane</keyword>
<keyword evidence="9 12" id="KW-1133">Transmembrane helix</keyword>
<gene>
    <name evidence="12" type="primary">htpX</name>
    <name evidence="15" type="ORF">HNR65_001720</name>
</gene>
<evidence type="ECO:0000313" key="16">
    <source>
        <dbReference type="Proteomes" id="UP000525298"/>
    </source>
</evidence>
<evidence type="ECO:0000256" key="1">
    <source>
        <dbReference type="ARBA" id="ARBA00004651"/>
    </source>
</evidence>
<dbReference type="RefSeq" id="WP_220128330.1">
    <property type="nucleotide sequence ID" value="NZ_JACDUS010000004.1"/>
</dbReference>
<dbReference type="AlphaFoldDB" id="A0A7W0C920"/>
<evidence type="ECO:0000256" key="2">
    <source>
        <dbReference type="ARBA" id="ARBA00009779"/>
    </source>
</evidence>
<keyword evidence="6 12" id="KW-0479">Metal-binding</keyword>
<dbReference type="GO" id="GO:0004222">
    <property type="term" value="F:metalloendopeptidase activity"/>
    <property type="evidence" value="ECO:0007669"/>
    <property type="project" value="UniProtKB-UniRule"/>
</dbReference>
<feature type="binding site" evidence="12">
    <location>
        <position position="207"/>
    </location>
    <ligand>
        <name>Zn(2+)</name>
        <dbReference type="ChEBI" id="CHEBI:29105"/>
        <note>catalytic</note>
    </ligand>
</feature>
<feature type="binding site" evidence="12">
    <location>
        <position position="136"/>
    </location>
    <ligand>
        <name>Zn(2+)</name>
        <dbReference type="ChEBI" id="CHEBI:29105"/>
        <note>catalytic</note>
    </ligand>
</feature>
<evidence type="ECO:0000256" key="12">
    <source>
        <dbReference type="HAMAP-Rule" id="MF_00188"/>
    </source>
</evidence>